<dbReference type="InterPro" id="IPR007492">
    <property type="entry name" value="LytTR_DNA-bd_dom"/>
</dbReference>
<evidence type="ECO:0000259" key="3">
    <source>
        <dbReference type="PROSITE" id="PS50110"/>
    </source>
</evidence>
<name>A0A2Z6E0Z3_HYDTE</name>
<dbReference type="PROSITE" id="PS50930">
    <property type="entry name" value="HTH_LYTTR"/>
    <property type="match status" value="1"/>
</dbReference>
<accession>A0A2Z6E0Z3</accession>
<dbReference type="GO" id="GO:0005829">
    <property type="term" value="C:cytosol"/>
    <property type="evidence" value="ECO:0007669"/>
    <property type="project" value="TreeGrafter"/>
</dbReference>
<dbReference type="InterPro" id="IPR039420">
    <property type="entry name" value="WalR-like"/>
</dbReference>
<dbReference type="GO" id="GO:0006355">
    <property type="term" value="P:regulation of DNA-templated transcription"/>
    <property type="evidence" value="ECO:0007669"/>
    <property type="project" value="TreeGrafter"/>
</dbReference>
<dbReference type="Pfam" id="PF00072">
    <property type="entry name" value="Response_reg"/>
    <property type="match status" value="1"/>
</dbReference>
<keyword evidence="2" id="KW-0597">Phosphoprotein</keyword>
<dbReference type="PROSITE" id="PS50110">
    <property type="entry name" value="RESPONSE_REGULATORY"/>
    <property type="match status" value="1"/>
</dbReference>
<dbReference type="PANTHER" id="PTHR48111">
    <property type="entry name" value="REGULATOR OF RPOS"/>
    <property type="match status" value="1"/>
</dbReference>
<dbReference type="Proteomes" id="UP000262004">
    <property type="component" value="Chromosome"/>
</dbReference>
<evidence type="ECO:0000256" key="2">
    <source>
        <dbReference type="PROSITE-ProRule" id="PRU00169"/>
    </source>
</evidence>
<dbReference type="EMBL" id="AP018558">
    <property type="protein sequence ID" value="BBD78269.1"/>
    <property type="molecule type" value="Genomic_DNA"/>
</dbReference>
<dbReference type="SMART" id="SM00448">
    <property type="entry name" value="REC"/>
    <property type="match status" value="1"/>
</dbReference>
<dbReference type="SMART" id="SM00850">
    <property type="entry name" value="LytTR"/>
    <property type="match status" value="1"/>
</dbReference>
<keyword evidence="6" id="KW-1185">Reference proteome</keyword>
<evidence type="ECO:0000313" key="5">
    <source>
        <dbReference type="EMBL" id="BBD78269.1"/>
    </source>
</evidence>
<gene>
    <name evidence="5" type="ORF">HPTL_2015</name>
</gene>
<dbReference type="AlphaFoldDB" id="A0A2Z6E0Z3"/>
<feature type="domain" description="Response regulatory" evidence="3">
    <location>
        <begin position="2"/>
        <end position="114"/>
    </location>
</feature>
<evidence type="ECO:0000313" key="6">
    <source>
        <dbReference type="Proteomes" id="UP000262004"/>
    </source>
</evidence>
<dbReference type="GO" id="GO:0032993">
    <property type="term" value="C:protein-DNA complex"/>
    <property type="evidence" value="ECO:0007669"/>
    <property type="project" value="TreeGrafter"/>
</dbReference>
<dbReference type="SUPFAM" id="SSF52172">
    <property type="entry name" value="CheY-like"/>
    <property type="match status" value="1"/>
</dbReference>
<dbReference type="GO" id="GO:0000976">
    <property type="term" value="F:transcription cis-regulatory region binding"/>
    <property type="evidence" value="ECO:0007669"/>
    <property type="project" value="TreeGrafter"/>
</dbReference>
<dbReference type="PANTHER" id="PTHR48111:SF3">
    <property type="entry name" value="TRANSCRIPTIONAL REGULATORY PROTEIN BTSR"/>
    <property type="match status" value="1"/>
</dbReference>
<keyword evidence="1" id="KW-0238">DNA-binding</keyword>
<dbReference type="InterPro" id="IPR001789">
    <property type="entry name" value="Sig_transdc_resp-reg_receiver"/>
</dbReference>
<dbReference type="Gene3D" id="3.40.50.2300">
    <property type="match status" value="1"/>
</dbReference>
<feature type="domain" description="HTH LytTR-type" evidence="4">
    <location>
        <begin position="129"/>
        <end position="234"/>
    </location>
</feature>
<dbReference type="GO" id="GO:0000156">
    <property type="term" value="F:phosphorelay response regulator activity"/>
    <property type="evidence" value="ECO:0007669"/>
    <property type="project" value="TreeGrafter"/>
</dbReference>
<dbReference type="CDD" id="cd00156">
    <property type="entry name" value="REC"/>
    <property type="match status" value="1"/>
</dbReference>
<proteinExistence type="predicted"/>
<feature type="modified residue" description="4-aspartylphosphate" evidence="2">
    <location>
        <position position="51"/>
    </location>
</feature>
<sequence>MQIWIVEDEPLAASRLARLLTPLGHTVRTFPDAETTRAEAARTLPDVVLLDIELPGESGLALARWFDTLPQPPAVVMVTAYPEHALAAFAAHAVDYLVKPVRAEALARALQAAARPRRPQAAAASDEPIWTFSLGRQRVQVPQSAIRYLSAEAKTVWAETTLGRLAAEGSLTQWAAQLGESFVRTHRAYLVNRAWLAAWVPDASEGGGIVALRDGTTLPVSRRHAAAVRALFQQKSQA</sequence>
<dbReference type="Pfam" id="PF04397">
    <property type="entry name" value="LytTR"/>
    <property type="match status" value="1"/>
</dbReference>
<reference evidence="5 6" key="1">
    <citation type="submission" date="2018-04" db="EMBL/GenBank/DDBJ databases">
        <title>Complete genome sequence of Hydrogenophilus thermoluteolus TH-1.</title>
        <authorList>
            <person name="Arai H."/>
        </authorList>
    </citation>
    <scope>NUCLEOTIDE SEQUENCE [LARGE SCALE GENOMIC DNA]</scope>
    <source>
        <strain evidence="5 6">TH-1</strain>
    </source>
</reference>
<organism evidence="5 6">
    <name type="scientific">Hydrogenophilus thermoluteolus</name>
    <name type="common">Pseudomonas hydrogenothermophila</name>
    <dbReference type="NCBI Taxonomy" id="297"/>
    <lineage>
        <taxon>Bacteria</taxon>
        <taxon>Pseudomonadati</taxon>
        <taxon>Pseudomonadota</taxon>
        <taxon>Hydrogenophilia</taxon>
        <taxon>Hydrogenophilales</taxon>
        <taxon>Hydrogenophilaceae</taxon>
        <taxon>Hydrogenophilus</taxon>
    </lineage>
</organism>
<evidence type="ECO:0000259" key="4">
    <source>
        <dbReference type="PROSITE" id="PS50930"/>
    </source>
</evidence>
<evidence type="ECO:0000256" key="1">
    <source>
        <dbReference type="ARBA" id="ARBA00023125"/>
    </source>
</evidence>
<dbReference type="KEGG" id="htl:HPTL_2015"/>
<dbReference type="RefSeq" id="WP_145981815.1">
    <property type="nucleotide sequence ID" value="NZ_AP018558.1"/>
</dbReference>
<dbReference type="Gene3D" id="2.40.50.1020">
    <property type="entry name" value="LytTr DNA-binding domain"/>
    <property type="match status" value="1"/>
</dbReference>
<dbReference type="InterPro" id="IPR011006">
    <property type="entry name" value="CheY-like_superfamily"/>
</dbReference>
<protein>
    <submittedName>
        <fullName evidence="5">Transcriptional regulator, LytR/AlgR family</fullName>
    </submittedName>
</protein>